<keyword evidence="2" id="KW-1133">Transmembrane helix</keyword>
<dbReference type="SUPFAM" id="SSF53955">
    <property type="entry name" value="Lysozyme-like"/>
    <property type="match status" value="1"/>
</dbReference>
<keyword evidence="2" id="KW-0472">Membrane</keyword>
<feature type="region of interest" description="Disordered" evidence="1">
    <location>
        <begin position="1"/>
        <end position="89"/>
    </location>
</feature>
<reference evidence="4 5" key="1">
    <citation type="submission" date="2021-01" db="EMBL/GenBank/DDBJ databases">
        <title>Whole genome shotgun sequence of Asanoa siamensis NBRC 107932.</title>
        <authorList>
            <person name="Komaki H."/>
            <person name="Tamura T."/>
        </authorList>
    </citation>
    <scope>NUCLEOTIDE SEQUENCE [LARGE SCALE GENOMIC DNA]</scope>
    <source>
        <strain evidence="4 5">NBRC 107932</strain>
    </source>
</reference>
<evidence type="ECO:0000256" key="1">
    <source>
        <dbReference type="SAM" id="MobiDB-lite"/>
    </source>
</evidence>
<feature type="compositionally biased region" description="Low complexity" evidence="1">
    <location>
        <begin position="147"/>
        <end position="163"/>
    </location>
</feature>
<dbReference type="Pfam" id="PF13406">
    <property type="entry name" value="SLT_2"/>
    <property type="match status" value="1"/>
</dbReference>
<dbReference type="CDD" id="cd13399">
    <property type="entry name" value="Slt35-like"/>
    <property type="match status" value="1"/>
</dbReference>
<name>A0ABQ4CHC6_9ACTN</name>
<feature type="domain" description="Transglycosylase SLT" evidence="3">
    <location>
        <begin position="292"/>
        <end position="371"/>
    </location>
</feature>
<dbReference type="InterPro" id="IPR023346">
    <property type="entry name" value="Lysozyme-like_dom_sf"/>
</dbReference>
<dbReference type="PANTHER" id="PTHR30163">
    <property type="entry name" value="MEMBRANE-BOUND LYTIC MUREIN TRANSGLYCOSYLASE B"/>
    <property type="match status" value="1"/>
</dbReference>
<evidence type="ECO:0000259" key="3">
    <source>
        <dbReference type="Pfam" id="PF13406"/>
    </source>
</evidence>
<protein>
    <recommendedName>
        <fullName evidence="3">Transglycosylase SLT domain-containing protein</fullName>
    </recommendedName>
</protein>
<feature type="transmembrane region" description="Helical" evidence="2">
    <location>
        <begin position="115"/>
        <end position="137"/>
    </location>
</feature>
<keyword evidence="2" id="KW-0812">Transmembrane</keyword>
<dbReference type="PANTHER" id="PTHR30163:SF8">
    <property type="entry name" value="LYTIC MUREIN TRANSGLYCOSYLASE"/>
    <property type="match status" value="1"/>
</dbReference>
<evidence type="ECO:0000313" key="4">
    <source>
        <dbReference type="EMBL" id="GIF70680.1"/>
    </source>
</evidence>
<proteinExistence type="predicted"/>
<gene>
    <name evidence="4" type="ORF">Asi02nite_01980</name>
</gene>
<sequence length="391" mass="40194">MLVGAGEETPTAAAKLRASVPDQRSPSDAPAAEPAAAAPGGTPAPPPEAEKSEVADPPAPSPTKVDIDLDEPWDPAKRPPPGIERPVTRRLLGGAAIRSGATAFADWSRRPSGRLVLPGALLFALVGMTAVAGAVVLPANAPPAAHPSPASTPSADPSLSADPGFPFPTDAVPSDPGFPPIPTGTPTTTAPGNNPPVGGAVQPADVLTGWATQIGAKVGISATAMRAYGYAELVVTQTTPSCNLSWTTVAAIGKVESGHGTANNSTLTPDGQTFPRIIGLPLDGQGNRLRIMDTDDGQLDGDSTYDRAIGPMQFIPTTWATSGVDADNNGVKDPNDLDDAALATANYLCRNSWDLNRPGDWSSAIRSYNNVDQYVRDVFAAANEYGTKSRT</sequence>
<feature type="compositionally biased region" description="Low complexity" evidence="1">
    <location>
        <begin position="184"/>
        <end position="201"/>
    </location>
</feature>
<feature type="region of interest" description="Disordered" evidence="1">
    <location>
        <begin position="142"/>
        <end position="201"/>
    </location>
</feature>
<feature type="compositionally biased region" description="Low complexity" evidence="1">
    <location>
        <begin position="29"/>
        <end position="41"/>
    </location>
</feature>
<keyword evidence="5" id="KW-1185">Reference proteome</keyword>
<dbReference type="Proteomes" id="UP000604117">
    <property type="component" value="Unassembled WGS sequence"/>
</dbReference>
<evidence type="ECO:0000313" key="5">
    <source>
        <dbReference type="Proteomes" id="UP000604117"/>
    </source>
</evidence>
<dbReference type="InterPro" id="IPR031304">
    <property type="entry name" value="SLT_2"/>
</dbReference>
<accession>A0ABQ4CHC6</accession>
<dbReference type="Gene3D" id="1.10.530.10">
    <property type="match status" value="1"/>
</dbReference>
<comment type="caution">
    <text evidence="4">The sequence shown here is derived from an EMBL/GenBank/DDBJ whole genome shotgun (WGS) entry which is preliminary data.</text>
</comment>
<dbReference type="InterPro" id="IPR043426">
    <property type="entry name" value="MltB-like"/>
</dbReference>
<evidence type="ECO:0000256" key="2">
    <source>
        <dbReference type="SAM" id="Phobius"/>
    </source>
</evidence>
<dbReference type="EMBL" id="BONE01000001">
    <property type="protein sequence ID" value="GIF70680.1"/>
    <property type="molecule type" value="Genomic_DNA"/>
</dbReference>
<organism evidence="4 5">
    <name type="scientific">Asanoa siamensis</name>
    <dbReference type="NCBI Taxonomy" id="926357"/>
    <lineage>
        <taxon>Bacteria</taxon>
        <taxon>Bacillati</taxon>
        <taxon>Actinomycetota</taxon>
        <taxon>Actinomycetes</taxon>
        <taxon>Micromonosporales</taxon>
        <taxon>Micromonosporaceae</taxon>
        <taxon>Asanoa</taxon>
    </lineage>
</organism>